<dbReference type="PROSITE" id="PS51332">
    <property type="entry name" value="B12_BINDING"/>
    <property type="match status" value="1"/>
</dbReference>
<dbReference type="InterPro" id="IPR023404">
    <property type="entry name" value="rSAM_horseshoe"/>
</dbReference>
<evidence type="ECO:0000256" key="1">
    <source>
        <dbReference type="ARBA" id="ARBA00001966"/>
    </source>
</evidence>
<evidence type="ECO:0000256" key="6">
    <source>
        <dbReference type="ARBA" id="ARBA00023014"/>
    </source>
</evidence>
<feature type="domain" description="B12-binding" evidence="7">
    <location>
        <begin position="1"/>
        <end position="98"/>
    </location>
</feature>
<dbReference type="GO" id="GO:0031419">
    <property type="term" value="F:cobalamin binding"/>
    <property type="evidence" value="ECO:0007669"/>
    <property type="project" value="InterPro"/>
</dbReference>
<proteinExistence type="predicted"/>
<keyword evidence="2" id="KW-0808">Transferase</keyword>
<evidence type="ECO:0000313" key="10">
    <source>
        <dbReference type="Proteomes" id="UP000464452"/>
    </source>
</evidence>
<keyword evidence="4" id="KW-0479">Metal-binding</keyword>
<dbReference type="RefSeq" id="WP_163234801.1">
    <property type="nucleotide sequence ID" value="NZ_CP048617.1"/>
</dbReference>
<dbReference type="AlphaFoldDB" id="A0A6P1YCP5"/>
<accession>A0A6P1YCP5</accession>
<keyword evidence="5" id="KW-0408">Iron</keyword>
<dbReference type="Pfam" id="PF04055">
    <property type="entry name" value="Radical_SAM"/>
    <property type="match status" value="1"/>
</dbReference>
<evidence type="ECO:0000256" key="5">
    <source>
        <dbReference type="ARBA" id="ARBA00023004"/>
    </source>
</evidence>
<feature type="domain" description="Radical SAM core" evidence="8">
    <location>
        <begin position="137"/>
        <end position="272"/>
    </location>
</feature>
<dbReference type="InterPro" id="IPR058240">
    <property type="entry name" value="rSAM_sf"/>
</dbReference>
<dbReference type="EMBL" id="CP048617">
    <property type="protein sequence ID" value="QIB26837.1"/>
    <property type="molecule type" value="Genomic_DNA"/>
</dbReference>
<evidence type="ECO:0000313" key="9">
    <source>
        <dbReference type="EMBL" id="QIB26837.1"/>
    </source>
</evidence>
<protein>
    <submittedName>
        <fullName evidence="9">Radical SAM protein</fullName>
    </submittedName>
</protein>
<dbReference type="InterPro" id="IPR051198">
    <property type="entry name" value="BchE-like"/>
</dbReference>
<name>A0A6P1YCP5_9FIRM</name>
<keyword evidence="3" id="KW-0949">S-adenosyl-L-methionine</keyword>
<evidence type="ECO:0000259" key="7">
    <source>
        <dbReference type="PROSITE" id="PS51332"/>
    </source>
</evidence>
<dbReference type="PANTHER" id="PTHR43409">
    <property type="entry name" value="ANAEROBIC MAGNESIUM-PROTOPORPHYRIN IX MONOMETHYL ESTER CYCLASE-RELATED"/>
    <property type="match status" value="1"/>
</dbReference>
<dbReference type="GO" id="GO:0051539">
    <property type="term" value="F:4 iron, 4 sulfur cluster binding"/>
    <property type="evidence" value="ECO:0007669"/>
    <property type="project" value="UniProtKB-KW"/>
</dbReference>
<gene>
    <name evidence="9" type="ORF">G3A45_05705</name>
</gene>
<reference evidence="9 10" key="1">
    <citation type="submission" date="2020-02" db="EMBL/GenBank/DDBJ databases">
        <title>Thermophilic hydrogen producing bacteria, Caloranaerobacter azorensis.</title>
        <authorList>
            <person name="Baek K."/>
        </authorList>
    </citation>
    <scope>NUCLEOTIDE SEQUENCE [LARGE SCALE GENOMIC DNA]</scope>
    <source>
        <strain evidence="9 10">T3-1</strain>
    </source>
</reference>
<evidence type="ECO:0000256" key="2">
    <source>
        <dbReference type="ARBA" id="ARBA00022679"/>
    </source>
</evidence>
<dbReference type="SFLD" id="SFLDS00029">
    <property type="entry name" value="Radical_SAM"/>
    <property type="match status" value="1"/>
</dbReference>
<dbReference type="SFLD" id="SFLDG01123">
    <property type="entry name" value="methyltransferase_(Class_B)"/>
    <property type="match status" value="1"/>
</dbReference>
<sequence length="272" mass="31552">MKKKQHIITKNSTYNINKNSRIICFYTMCNSYHNIILLAKYLKKKREDLIILLGGPQASLTAKLTLETFPWIDIIGIGEGETIIEPLIKALSKQSSISHIQGIAYRENGKVICNPKPNLIKDLDELPFIDYDLVNIEDYDEYVALDVGRGCPYECIYCSTKTFWNRRYRLKSINRIIDEIKHLKNKYNRNKFNFVHDSFVSSKLKILKFCEKILDEGLMIKWTCSARIDNLDEEVIIAMKKAGCTEIFLGIETGSTKLQKDIKKNLKLSRVW</sequence>
<organism evidence="9 10">
    <name type="scientific">Caloranaerobacter azorensis</name>
    <dbReference type="NCBI Taxonomy" id="116090"/>
    <lineage>
        <taxon>Bacteria</taxon>
        <taxon>Bacillati</taxon>
        <taxon>Bacillota</taxon>
        <taxon>Tissierellia</taxon>
        <taxon>Tissierellales</taxon>
        <taxon>Thermohalobacteraceae</taxon>
        <taxon>Caloranaerobacter</taxon>
    </lineage>
</organism>
<evidence type="ECO:0000256" key="3">
    <source>
        <dbReference type="ARBA" id="ARBA00022691"/>
    </source>
</evidence>
<dbReference type="GO" id="GO:0046872">
    <property type="term" value="F:metal ion binding"/>
    <property type="evidence" value="ECO:0007669"/>
    <property type="project" value="UniProtKB-KW"/>
</dbReference>
<dbReference type="PANTHER" id="PTHR43409:SF7">
    <property type="entry name" value="BLL1977 PROTEIN"/>
    <property type="match status" value="1"/>
</dbReference>
<dbReference type="PROSITE" id="PS51918">
    <property type="entry name" value="RADICAL_SAM"/>
    <property type="match status" value="1"/>
</dbReference>
<evidence type="ECO:0000256" key="4">
    <source>
        <dbReference type="ARBA" id="ARBA00022723"/>
    </source>
</evidence>
<dbReference type="Gene3D" id="3.80.30.20">
    <property type="entry name" value="tm_1862 like domain"/>
    <property type="match status" value="1"/>
</dbReference>
<comment type="cofactor">
    <cofactor evidence="1">
        <name>[4Fe-4S] cluster</name>
        <dbReference type="ChEBI" id="CHEBI:49883"/>
    </cofactor>
</comment>
<dbReference type="KEGG" id="cazo:G3A45_05705"/>
<dbReference type="InterPro" id="IPR006158">
    <property type="entry name" value="Cobalamin-bd"/>
</dbReference>
<dbReference type="Proteomes" id="UP000464452">
    <property type="component" value="Chromosome"/>
</dbReference>
<dbReference type="GO" id="GO:0003824">
    <property type="term" value="F:catalytic activity"/>
    <property type="evidence" value="ECO:0007669"/>
    <property type="project" value="InterPro"/>
</dbReference>
<dbReference type="Gene3D" id="3.40.50.280">
    <property type="entry name" value="Cobalamin-binding domain"/>
    <property type="match status" value="1"/>
</dbReference>
<dbReference type="InterPro" id="IPR007197">
    <property type="entry name" value="rSAM"/>
</dbReference>
<dbReference type="InterPro" id="IPR034466">
    <property type="entry name" value="Methyltransferase_Class_B"/>
</dbReference>
<evidence type="ECO:0000259" key="8">
    <source>
        <dbReference type="PROSITE" id="PS51918"/>
    </source>
</evidence>
<dbReference type="SFLD" id="SFLDG01082">
    <property type="entry name" value="B12-binding_domain_containing"/>
    <property type="match status" value="1"/>
</dbReference>
<keyword evidence="6" id="KW-0411">Iron-sulfur</keyword>
<dbReference type="SUPFAM" id="SSF102114">
    <property type="entry name" value="Radical SAM enzymes"/>
    <property type="match status" value="1"/>
</dbReference>